<sequence length="159" mass="18237">MKQLWKIIVIFCFVSFIQYSFDMELTKGKGIDSFALSFEKTEDGYVPFEEDPFTEDPGSGEGETLADAFLTLLYPTLLECIVEYYGESTQFDLFNTEIVELARFQHEGENQKSKHFDFHVLIRVRPFTEGHNTIGMTTMTLNIKPDGVKIVDITHENGD</sequence>
<proteinExistence type="predicted"/>
<comment type="caution">
    <text evidence="1">The sequence shown here is derived from an EMBL/GenBank/DDBJ whole genome shotgun (WGS) entry which is preliminary data.</text>
</comment>
<evidence type="ECO:0000313" key="2">
    <source>
        <dbReference type="Proteomes" id="UP000784880"/>
    </source>
</evidence>
<dbReference type="Pfam" id="PF13027">
    <property type="entry name" value="DUF3888"/>
    <property type="match status" value="1"/>
</dbReference>
<evidence type="ECO:0000313" key="1">
    <source>
        <dbReference type="EMBL" id="MBU9713483.1"/>
    </source>
</evidence>
<dbReference type="Proteomes" id="UP000784880">
    <property type="component" value="Unassembled WGS sequence"/>
</dbReference>
<organism evidence="1 2">
    <name type="scientific">Evansella tamaricis</name>
    <dbReference type="NCBI Taxonomy" id="2069301"/>
    <lineage>
        <taxon>Bacteria</taxon>
        <taxon>Bacillati</taxon>
        <taxon>Bacillota</taxon>
        <taxon>Bacilli</taxon>
        <taxon>Bacillales</taxon>
        <taxon>Bacillaceae</taxon>
        <taxon>Evansella</taxon>
    </lineage>
</organism>
<protein>
    <submittedName>
        <fullName evidence="1">DUF3888 domain-containing protein</fullName>
    </submittedName>
</protein>
<dbReference type="InterPro" id="IPR024984">
    <property type="entry name" value="DUF3888"/>
</dbReference>
<gene>
    <name evidence="1" type="ORF">KS419_17275</name>
</gene>
<dbReference type="RefSeq" id="WP_217067640.1">
    <property type="nucleotide sequence ID" value="NZ_JAHQCS010000140.1"/>
</dbReference>
<reference evidence="1 2" key="1">
    <citation type="submission" date="2021-06" db="EMBL/GenBank/DDBJ databases">
        <title>Bacillus sp. RD4P76, an endophyte from a halophyte.</title>
        <authorList>
            <person name="Sun J.-Q."/>
        </authorList>
    </citation>
    <scope>NUCLEOTIDE SEQUENCE [LARGE SCALE GENOMIC DNA]</scope>
    <source>
        <strain evidence="1 2">CGMCC 1.15917</strain>
    </source>
</reference>
<accession>A0ABS6JMD9</accession>
<keyword evidence="2" id="KW-1185">Reference proteome</keyword>
<name>A0ABS6JMD9_9BACI</name>
<dbReference type="EMBL" id="JAHQCS010000140">
    <property type="protein sequence ID" value="MBU9713483.1"/>
    <property type="molecule type" value="Genomic_DNA"/>
</dbReference>